<organism evidence="2 3">
    <name type="scientific">Microbulbifer celer</name>
    <dbReference type="NCBI Taxonomy" id="435905"/>
    <lineage>
        <taxon>Bacteria</taxon>
        <taxon>Pseudomonadati</taxon>
        <taxon>Pseudomonadota</taxon>
        <taxon>Gammaproteobacteria</taxon>
        <taxon>Cellvibrionales</taxon>
        <taxon>Microbulbiferaceae</taxon>
        <taxon>Microbulbifer</taxon>
    </lineage>
</organism>
<accession>A0ABW3U5K7</accession>
<reference evidence="3" key="1">
    <citation type="journal article" date="2019" name="Int. J. Syst. Evol. Microbiol.">
        <title>The Global Catalogue of Microorganisms (GCM) 10K type strain sequencing project: providing services to taxonomists for standard genome sequencing and annotation.</title>
        <authorList>
            <consortium name="The Broad Institute Genomics Platform"/>
            <consortium name="The Broad Institute Genome Sequencing Center for Infectious Disease"/>
            <person name="Wu L."/>
            <person name="Ma J."/>
        </authorList>
    </citation>
    <scope>NUCLEOTIDE SEQUENCE [LARGE SCALE GENOMIC DNA]</scope>
    <source>
        <strain evidence="3">CCUG 54356</strain>
    </source>
</reference>
<feature type="transmembrane region" description="Helical" evidence="1">
    <location>
        <begin position="139"/>
        <end position="157"/>
    </location>
</feature>
<proteinExistence type="predicted"/>
<comment type="caution">
    <text evidence="2">The sequence shown here is derived from an EMBL/GenBank/DDBJ whole genome shotgun (WGS) entry which is preliminary data.</text>
</comment>
<dbReference type="Proteomes" id="UP001597264">
    <property type="component" value="Unassembled WGS sequence"/>
</dbReference>
<evidence type="ECO:0000313" key="3">
    <source>
        <dbReference type="Proteomes" id="UP001597264"/>
    </source>
</evidence>
<sequence>MAALIFPVLSACALAALVIDCFSAKSQSIDLGQTTPNAGRLSDFVFFTPFIALYYHEDFWVSLLYTLPLVLCTLAAQTALRRRNWIPGPEELWVMLPGSYLLTIIAYFIFFHEGIFTASAPAVDSTLSQDPESPEATGWLYYWPYLVILGCFIPTMITNNDSIFSVSLLLLILAITIMPFFTGYYWSTMGGGFLLLLVAVNRMFKVLKSDEAGGASFISSFFYMMAAFFSIVIYAVFF</sequence>
<protein>
    <submittedName>
        <fullName evidence="2">Uncharacterized protein</fullName>
    </submittedName>
</protein>
<dbReference type="EMBL" id="JBHTLR010000005">
    <property type="protein sequence ID" value="MFD1215804.1"/>
    <property type="molecule type" value="Genomic_DNA"/>
</dbReference>
<evidence type="ECO:0000256" key="1">
    <source>
        <dbReference type="SAM" id="Phobius"/>
    </source>
</evidence>
<feature type="transmembrane region" description="Helical" evidence="1">
    <location>
        <begin position="216"/>
        <end position="237"/>
    </location>
</feature>
<keyword evidence="1" id="KW-0812">Transmembrane</keyword>
<evidence type="ECO:0000313" key="2">
    <source>
        <dbReference type="EMBL" id="MFD1215804.1"/>
    </source>
</evidence>
<dbReference type="RefSeq" id="WP_230436450.1">
    <property type="nucleotide sequence ID" value="NZ_CP087715.1"/>
</dbReference>
<gene>
    <name evidence="2" type="ORF">ACFQ2X_04270</name>
</gene>
<feature type="transmembrane region" description="Helical" evidence="1">
    <location>
        <begin position="92"/>
        <end position="111"/>
    </location>
</feature>
<keyword evidence="1" id="KW-0472">Membrane</keyword>
<keyword evidence="3" id="KW-1185">Reference proteome</keyword>
<feature type="transmembrane region" description="Helical" evidence="1">
    <location>
        <begin position="164"/>
        <end position="181"/>
    </location>
</feature>
<keyword evidence="1" id="KW-1133">Transmembrane helix</keyword>
<name>A0ABW3U5K7_9GAMM</name>
<feature type="transmembrane region" description="Helical" evidence="1">
    <location>
        <begin position="59"/>
        <end position="80"/>
    </location>
</feature>